<feature type="compositionally biased region" description="Basic and acidic residues" evidence="11">
    <location>
        <begin position="114"/>
        <end position="135"/>
    </location>
</feature>
<keyword evidence="6 9" id="KW-0694">RNA-binding</keyword>
<dbReference type="STRING" id="329885.A0A4U0U086"/>
<feature type="domain" description="RRM" evidence="12">
    <location>
        <begin position="8"/>
        <end position="80"/>
    </location>
</feature>
<dbReference type="SUPFAM" id="SSF54928">
    <property type="entry name" value="RNA-binding domain, RBD"/>
    <property type="match status" value="4"/>
</dbReference>
<comment type="caution">
    <text evidence="13">The sequence shown here is derived from an EMBL/GenBank/DDBJ whole genome shotgun (WGS) entry which is preliminary data.</text>
</comment>
<dbReference type="EMBL" id="NAJP01000127">
    <property type="protein sequence ID" value="TKA27475.1"/>
    <property type="molecule type" value="Genomic_DNA"/>
</dbReference>
<dbReference type="SMART" id="SM00361">
    <property type="entry name" value="RRM_1"/>
    <property type="match status" value="1"/>
</dbReference>
<evidence type="ECO:0000256" key="10">
    <source>
        <dbReference type="SAM" id="Coils"/>
    </source>
</evidence>
<evidence type="ECO:0000256" key="3">
    <source>
        <dbReference type="ARBA" id="ARBA00013428"/>
    </source>
</evidence>
<protein>
    <recommendedName>
        <fullName evidence="3">Multiple RNA-binding domain-containing protein 1</fullName>
    </recommendedName>
</protein>
<evidence type="ECO:0000256" key="1">
    <source>
        <dbReference type="ARBA" id="ARBA00004123"/>
    </source>
</evidence>
<dbReference type="GO" id="GO:0006364">
    <property type="term" value="P:rRNA processing"/>
    <property type="evidence" value="ECO:0007669"/>
    <property type="project" value="UniProtKB-KW"/>
</dbReference>
<dbReference type="GO" id="GO:1990904">
    <property type="term" value="C:ribonucleoprotein complex"/>
    <property type="evidence" value="ECO:0007669"/>
    <property type="project" value="UniProtKB-KW"/>
</dbReference>
<keyword evidence="7" id="KW-0539">Nucleus</keyword>
<evidence type="ECO:0000256" key="6">
    <source>
        <dbReference type="ARBA" id="ARBA00022884"/>
    </source>
</evidence>
<dbReference type="Gene3D" id="3.30.70.330">
    <property type="match status" value="5"/>
</dbReference>
<reference evidence="13 14" key="1">
    <citation type="submission" date="2017-03" db="EMBL/GenBank/DDBJ databases">
        <title>Genomes of endolithic fungi from Antarctica.</title>
        <authorList>
            <person name="Coleine C."/>
            <person name="Masonjones S."/>
            <person name="Stajich J.E."/>
        </authorList>
    </citation>
    <scope>NUCLEOTIDE SEQUENCE [LARGE SCALE GENOMIC DNA]</scope>
    <source>
        <strain evidence="13 14">CCFEE 5311</strain>
    </source>
</reference>
<evidence type="ECO:0000256" key="7">
    <source>
        <dbReference type="ARBA" id="ARBA00023242"/>
    </source>
</evidence>
<evidence type="ECO:0000256" key="8">
    <source>
        <dbReference type="ARBA" id="ARBA00023274"/>
    </source>
</evidence>
<dbReference type="SMART" id="SM00360">
    <property type="entry name" value="RRM"/>
    <property type="match status" value="5"/>
</dbReference>
<evidence type="ECO:0000313" key="13">
    <source>
        <dbReference type="EMBL" id="TKA27475.1"/>
    </source>
</evidence>
<comment type="subcellular location">
    <subcellularLocation>
        <location evidence="1">Nucleus</location>
    </subcellularLocation>
</comment>
<feature type="domain" description="RRM" evidence="12">
    <location>
        <begin position="699"/>
        <end position="776"/>
    </location>
</feature>
<feature type="domain" description="RRM" evidence="12">
    <location>
        <begin position="294"/>
        <end position="373"/>
    </location>
</feature>
<keyword evidence="10" id="KW-0175">Coiled coil</keyword>
<evidence type="ECO:0000256" key="9">
    <source>
        <dbReference type="PROSITE-ProRule" id="PRU00176"/>
    </source>
</evidence>
<proteinExistence type="inferred from homology"/>
<dbReference type="OrthoDB" id="439639at2759"/>
<comment type="similarity">
    <text evidence="2">Belongs to the RRM MRD1 family.</text>
</comment>
<feature type="compositionally biased region" description="Basic and acidic residues" evidence="11">
    <location>
        <begin position="95"/>
        <end position="107"/>
    </location>
</feature>
<dbReference type="InterPro" id="IPR035979">
    <property type="entry name" value="RBD_domain_sf"/>
</dbReference>
<dbReference type="GO" id="GO:0003723">
    <property type="term" value="F:RNA binding"/>
    <property type="evidence" value="ECO:0007669"/>
    <property type="project" value="UniProtKB-UniRule"/>
</dbReference>
<gene>
    <name evidence="13" type="ORF">B0A54_16791</name>
</gene>
<dbReference type="PROSITE" id="PS50102">
    <property type="entry name" value="RRM"/>
    <property type="match status" value="5"/>
</dbReference>
<dbReference type="GO" id="GO:0005634">
    <property type="term" value="C:nucleus"/>
    <property type="evidence" value="ECO:0007669"/>
    <property type="project" value="UniProtKB-SubCell"/>
</dbReference>
<sequence length="819" mass="89955">MAEPPISSRIFVNALPPTFTEAEFKKHFARGGSVTDAKIFPNRRIGYIGYKTPQEAQDAVKYFHKTFIRMSRIGVEIARPPAQTAELQRTPTQAARRESGAEIKDTEAGGAKRKRDDEAKEAEDPKLKEFLEAYKPKSKRKAWENEAVEGHAQTTGNADGEAREGVADGQSDAEYEVVPKKAKRVKVPNESETTGEPLEIVQPTVHDEPTNEEDPKPTTSDADWARSRTSRLLGLVDEDEEMSADLENLPPPTTRNSKPQQALSDLAQTSAQPVATSTIVPDTDTSPSKAESTNRLFVRNLPFNVQEDDLTAEFEPYGELEEVHLCTDKDKDGIGKGFAFIQYSTPEAAERAREEKDGQTFQGRLLHVLSATAKRVDRRDEAAIAALPPEKQRQLKLKIKAANEKFRWNALYMNADAVVSSVAERFGLSKSDVLDPTSSDAAVKQAHAETLTIQETKSYFRQHGVDLDAFKKSQRGDTAILIKNIPADCSKDELMQKFEEHGDVKRFLMPPNGVIAIVEMANATQCSKAYQALAYKRVKNSMLFLEKAPKNLFSGKSASAPSEVTPDGVTKTSASELKDTADAQHTVADTTGTATLFVRNLNFTTTTDILTQTFKPLSGFLSALVKTKTDPKKPGQLLSMGFGFLEFASTSHAQAALKAMDGHTLEAHKLQLRASHKGTDAAEDRRKADAAKRVAGKRTKVIIKNLPFEASKKDVRALFGAYGQLRSVRVPKKVDGGARGFGFADFTTPKEAESAMDALRDTHLLGRKLVLDFAEGEAEDAEEEIGRMQRKIGGQVNKVALQKLTGGGRRKFTTGGEEE</sequence>
<keyword evidence="8" id="KW-0687">Ribonucleoprotein</keyword>
<accession>A0A4U0U086</accession>
<feature type="compositionally biased region" description="Polar residues" evidence="11">
    <location>
        <begin position="254"/>
        <end position="292"/>
    </location>
</feature>
<name>A0A4U0U086_9PEZI</name>
<dbReference type="Proteomes" id="UP000310066">
    <property type="component" value="Unassembled WGS sequence"/>
</dbReference>
<feature type="region of interest" description="Disordered" evidence="11">
    <location>
        <begin position="81"/>
        <end position="292"/>
    </location>
</feature>
<evidence type="ECO:0000256" key="2">
    <source>
        <dbReference type="ARBA" id="ARBA00008033"/>
    </source>
</evidence>
<dbReference type="InterPro" id="IPR012677">
    <property type="entry name" value="Nucleotide-bd_a/b_plait_sf"/>
</dbReference>
<keyword evidence="4" id="KW-0698">rRNA processing</keyword>
<evidence type="ECO:0000313" key="14">
    <source>
        <dbReference type="Proteomes" id="UP000310066"/>
    </source>
</evidence>
<dbReference type="PANTHER" id="PTHR10352">
    <property type="entry name" value="EUKARYOTIC TRANSLATION INITIATION FACTOR 3 SUBUNIT G"/>
    <property type="match status" value="1"/>
</dbReference>
<dbReference type="InterPro" id="IPR003954">
    <property type="entry name" value="RRM_euk-type"/>
</dbReference>
<dbReference type="InterPro" id="IPR000504">
    <property type="entry name" value="RRM_dom"/>
</dbReference>
<keyword evidence="5" id="KW-0677">Repeat</keyword>
<evidence type="ECO:0000256" key="5">
    <source>
        <dbReference type="ARBA" id="ARBA00022737"/>
    </source>
</evidence>
<dbReference type="Pfam" id="PF00076">
    <property type="entry name" value="RRM_1"/>
    <property type="match status" value="5"/>
</dbReference>
<evidence type="ECO:0000256" key="4">
    <source>
        <dbReference type="ARBA" id="ARBA00022552"/>
    </source>
</evidence>
<feature type="domain" description="RRM" evidence="12">
    <location>
        <begin position="478"/>
        <end position="550"/>
    </location>
</feature>
<dbReference type="FunFam" id="3.30.70.330:FF:000247">
    <property type="entry name" value="Multiple RNA-binding domain-containing protein 1"/>
    <property type="match status" value="1"/>
</dbReference>
<organism evidence="13 14">
    <name type="scientific">Friedmanniomyces endolithicus</name>
    <dbReference type="NCBI Taxonomy" id="329885"/>
    <lineage>
        <taxon>Eukaryota</taxon>
        <taxon>Fungi</taxon>
        <taxon>Dikarya</taxon>
        <taxon>Ascomycota</taxon>
        <taxon>Pezizomycotina</taxon>
        <taxon>Dothideomycetes</taxon>
        <taxon>Dothideomycetidae</taxon>
        <taxon>Mycosphaerellales</taxon>
        <taxon>Teratosphaeriaceae</taxon>
        <taxon>Friedmanniomyces</taxon>
    </lineage>
</organism>
<evidence type="ECO:0000256" key="11">
    <source>
        <dbReference type="SAM" id="MobiDB-lite"/>
    </source>
</evidence>
<feature type="domain" description="RRM" evidence="12">
    <location>
        <begin position="594"/>
        <end position="677"/>
    </location>
</feature>
<feature type="compositionally biased region" description="Basic and acidic residues" evidence="11">
    <location>
        <begin position="205"/>
        <end position="216"/>
    </location>
</feature>
<dbReference type="AlphaFoldDB" id="A0A4U0U086"/>
<evidence type="ECO:0000259" key="12">
    <source>
        <dbReference type="PROSITE" id="PS50102"/>
    </source>
</evidence>
<feature type="coiled-coil region" evidence="10">
    <location>
        <begin position="771"/>
        <end position="798"/>
    </location>
</feature>